<organism evidence="3 4">
    <name type="scientific">Candidatus Azambacteria bacterium RIFCSPHIGHO2_01_FULL_40_24</name>
    <dbReference type="NCBI Taxonomy" id="1797301"/>
    <lineage>
        <taxon>Bacteria</taxon>
        <taxon>Candidatus Azamiibacteriota</taxon>
    </lineage>
</organism>
<sequence>MIRRCLLKNKNGMNHNLLKYFILPLILFSAAFVISFWILWPLYGDITAVMQLREQNQDNLLQRKKLTENLERLISQYNEREGDIASLNKAIPNSQNIPELLVNLEAIASESGLTFGNVNFKPKDLKAPGIKTLIVGIKVKGSYPDFLNYLKALEKSLRIFDVTNVSFAGVSPGQISARTDNLEFNLTINTYYY</sequence>
<keyword evidence="2" id="KW-1133">Transmembrane helix</keyword>
<dbReference type="EMBL" id="MEYK01000032">
    <property type="protein sequence ID" value="OGD24793.1"/>
    <property type="molecule type" value="Genomic_DNA"/>
</dbReference>
<evidence type="ECO:0000313" key="3">
    <source>
        <dbReference type="EMBL" id="OGD24793.1"/>
    </source>
</evidence>
<accession>A0A1F5B2F9</accession>
<keyword evidence="2" id="KW-0812">Transmembrane</keyword>
<proteinExistence type="predicted"/>
<feature type="transmembrane region" description="Helical" evidence="2">
    <location>
        <begin position="21"/>
        <end position="43"/>
    </location>
</feature>
<dbReference type="Proteomes" id="UP000176431">
    <property type="component" value="Unassembled WGS sequence"/>
</dbReference>
<feature type="coiled-coil region" evidence="1">
    <location>
        <begin position="49"/>
        <end position="90"/>
    </location>
</feature>
<dbReference type="AlphaFoldDB" id="A0A1F5B2F9"/>
<name>A0A1F5B2F9_9BACT</name>
<dbReference type="Pfam" id="PF04350">
    <property type="entry name" value="PilO"/>
    <property type="match status" value="1"/>
</dbReference>
<dbReference type="InterPro" id="IPR014717">
    <property type="entry name" value="Transl_elong_EF1B/ribsomal_bS6"/>
</dbReference>
<reference evidence="3 4" key="1">
    <citation type="journal article" date="2016" name="Nat. Commun.">
        <title>Thousands of microbial genomes shed light on interconnected biogeochemical processes in an aquifer system.</title>
        <authorList>
            <person name="Anantharaman K."/>
            <person name="Brown C.T."/>
            <person name="Hug L.A."/>
            <person name="Sharon I."/>
            <person name="Castelle C.J."/>
            <person name="Probst A.J."/>
            <person name="Thomas B.C."/>
            <person name="Singh A."/>
            <person name="Wilkins M.J."/>
            <person name="Karaoz U."/>
            <person name="Brodie E.L."/>
            <person name="Williams K.H."/>
            <person name="Hubbard S.S."/>
            <person name="Banfield J.F."/>
        </authorList>
    </citation>
    <scope>NUCLEOTIDE SEQUENCE [LARGE SCALE GENOMIC DNA]</scope>
</reference>
<dbReference type="Gene3D" id="3.30.70.60">
    <property type="match status" value="1"/>
</dbReference>
<dbReference type="PANTHER" id="PTHR39555:SF1">
    <property type="entry name" value="TYPE IV PILUS INNER MEMBRANE COMPONENT PILO"/>
    <property type="match status" value="1"/>
</dbReference>
<gene>
    <name evidence="3" type="ORF">A2819_00935</name>
</gene>
<dbReference type="PANTHER" id="PTHR39555">
    <property type="entry name" value="FIMBRIAL ASSEMBLY PROTEIN PILO-LIKE PROTEIN-RELATED"/>
    <property type="match status" value="1"/>
</dbReference>
<evidence type="ECO:0000313" key="4">
    <source>
        <dbReference type="Proteomes" id="UP000176431"/>
    </source>
</evidence>
<dbReference type="GO" id="GO:0043683">
    <property type="term" value="P:type IV pilus assembly"/>
    <property type="evidence" value="ECO:0007669"/>
    <property type="project" value="InterPro"/>
</dbReference>
<keyword evidence="2" id="KW-0472">Membrane</keyword>
<evidence type="ECO:0000256" key="1">
    <source>
        <dbReference type="SAM" id="Coils"/>
    </source>
</evidence>
<comment type="caution">
    <text evidence="3">The sequence shown here is derived from an EMBL/GenBank/DDBJ whole genome shotgun (WGS) entry which is preliminary data.</text>
</comment>
<dbReference type="InterPro" id="IPR007445">
    <property type="entry name" value="PilO"/>
</dbReference>
<protein>
    <recommendedName>
        <fullName evidence="5">Pilus assembly protein PilO</fullName>
    </recommendedName>
</protein>
<dbReference type="GO" id="GO:0043107">
    <property type="term" value="P:type IV pilus-dependent motility"/>
    <property type="evidence" value="ECO:0007669"/>
    <property type="project" value="InterPro"/>
</dbReference>
<evidence type="ECO:0000256" key="2">
    <source>
        <dbReference type="SAM" id="Phobius"/>
    </source>
</evidence>
<keyword evidence="1" id="KW-0175">Coiled coil</keyword>
<evidence type="ECO:0008006" key="5">
    <source>
        <dbReference type="Google" id="ProtNLM"/>
    </source>
</evidence>